<keyword evidence="3" id="KW-1185">Reference proteome</keyword>
<dbReference type="PANTHER" id="PTHR33744:SF15">
    <property type="entry name" value="CARBOHYDRATE DIACID REGULATOR"/>
    <property type="match status" value="1"/>
</dbReference>
<name>A0ABP7VWP1_9BACI</name>
<dbReference type="EMBL" id="BAABDL010000117">
    <property type="protein sequence ID" value="GAA4075795.1"/>
    <property type="molecule type" value="Genomic_DNA"/>
</dbReference>
<feature type="domain" description="PucR C-terminal helix-turn-helix" evidence="1">
    <location>
        <begin position="235"/>
        <end position="292"/>
    </location>
</feature>
<dbReference type="InterPro" id="IPR025736">
    <property type="entry name" value="PucR_C-HTH_dom"/>
</dbReference>
<dbReference type="InterPro" id="IPR051448">
    <property type="entry name" value="CdaR-like_regulators"/>
</dbReference>
<dbReference type="InterPro" id="IPR042070">
    <property type="entry name" value="PucR_C-HTH_sf"/>
</dbReference>
<evidence type="ECO:0000313" key="3">
    <source>
        <dbReference type="Proteomes" id="UP001501734"/>
    </source>
</evidence>
<comment type="caution">
    <text evidence="2">The sequence shown here is derived from an EMBL/GenBank/DDBJ whole genome shotgun (WGS) entry which is preliminary data.</text>
</comment>
<dbReference type="Proteomes" id="UP001501734">
    <property type="component" value="Unassembled WGS sequence"/>
</dbReference>
<proteinExistence type="predicted"/>
<dbReference type="Pfam" id="PF13556">
    <property type="entry name" value="HTH_30"/>
    <property type="match status" value="1"/>
</dbReference>
<dbReference type="SUPFAM" id="SSF46689">
    <property type="entry name" value="Homeodomain-like"/>
    <property type="match status" value="1"/>
</dbReference>
<sequence length="298" mass="35186">MIEKLKNIYTSLIVKQPNQIERAADYQWFITPANEIIGIEKQELDKKDQSLLRLFLTPYQGAHPPVTTREEKWYQLINEQEEPNFKQQPSLYRFILFTLSEPLIDPTDFREAIDGLYSTRPAIVWVNQLSGMIIEEESIIDEEMLSYEEMIEVFTTDFYLDVRFYIGPYLSELNKAHDYFSWMQDSYQKLNKFSTKPVMSYVTAIPYLLTTITNQADGRFLIEAMLKDTADDEELLRSIQIFLECNSNVSLAAKELYMHRNSLQYRIDKFIEKTTIDVKQFENALAVYLVLLLKRHFD</sequence>
<evidence type="ECO:0000313" key="2">
    <source>
        <dbReference type="EMBL" id="GAA4075795.1"/>
    </source>
</evidence>
<gene>
    <name evidence="2" type="ORF">GCM10022410_20900</name>
</gene>
<dbReference type="InterPro" id="IPR009057">
    <property type="entry name" value="Homeodomain-like_sf"/>
</dbReference>
<reference evidence="3" key="1">
    <citation type="journal article" date="2019" name="Int. J. Syst. Evol. Microbiol.">
        <title>The Global Catalogue of Microorganisms (GCM) 10K type strain sequencing project: providing services to taxonomists for standard genome sequencing and annotation.</title>
        <authorList>
            <consortium name="The Broad Institute Genomics Platform"/>
            <consortium name="The Broad Institute Genome Sequencing Center for Infectious Disease"/>
            <person name="Wu L."/>
            <person name="Ma J."/>
        </authorList>
    </citation>
    <scope>NUCLEOTIDE SEQUENCE [LARGE SCALE GENOMIC DNA]</scope>
    <source>
        <strain evidence="3">JCM 17250</strain>
    </source>
</reference>
<dbReference type="Gene3D" id="1.10.10.2840">
    <property type="entry name" value="PucR C-terminal helix-turn-helix domain"/>
    <property type="match status" value="1"/>
</dbReference>
<dbReference type="PANTHER" id="PTHR33744">
    <property type="entry name" value="CARBOHYDRATE DIACID REGULATOR"/>
    <property type="match status" value="1"/>
</dbReference>
<protein>
    <submittedName>
        <fullName evidence="2">PucR family transcriptional regulator</fullName>
    </submittedName>
</protein>
<accession>A0ABP7VWP1</accession>
<organism evidence="2 3">
    <name type="scientific">Amphibacillus indicireducens</name>
    <dbReference type="NCBI Taxonomy" id="1076330"/>
    <lineage>
        <taxon>Bacteria</taxon>
        <taxon>Bacillati</taxon>
        <taxon>Bacillota</taxon>
        <taxon>Bacilli</taxon>
        <taxon>Bacillales</taxon>
        <taxon>Bacillaceae</taxon>
        <taxon>Amphibacillus</taxon>
    </lineage>
</organism>
<dbReference type="RefSeq" id="WP_344912945.1">
    <property type="nucleotide sequence ID" value="NZ_BAABDL010000117.1"/>
</dbReference>
<evidence type="ECO:0000259" key="1">
    <source>
        <dbReference type="Pfam" id="PF13556"/>
    </source>
</evidence>